<keyword evidence="5" id="KW-0997">Cell inner membrane</keyword>
<protein>
    <submittedName>
        <fullName evidence="12">TonB family protein</fullName>
    </submittedName>
</protein>
<sequence>MDLRIAVFVTASTLAHSVLMLWPAADRTQQLTVGGEARALQVTLASLAGSTEHSIARAGNTQALAPANDLQRDSDRKKNILAPVPVAAKTVSPVAAKQGTDVSQFTGSTPQPLAENTTPHSDTTARQPASRQQMTTTQHSSTKLVSEYISAALRNRLAQHFEYPWLAQQRGWEGRVLLSLRVASNGSLTEWKIIQTSGYRTLDQSALKAVKRIEHLPQARRWLKNGSLEVRLPVQYKLLGS</sequence>
<dbReference type="GO" id="GO:0031992">
    <property type="term" value="F:energy transducer activity"/>
    <property type="evidence" value="ECO:0007669"/>
    <property type="project" value="TreeGrafter"/>
</dbReference>
<evidence type="ECO:0000256" key="8">
    <source>
        <dbReference type="ARBA" id="ARBA00022989"/>
    </source>
</evidence>
<evidence type="ECO:0000256" key="9">
    <source>
        <dbReference type="ARBA" id="ARBA00023136"/>
    </source>
</evidence>
<reference evidence="12 13" key="1">
    <citation type="submission" date="2019-03" db="EMBL/GenBank/DDBJ databases">
        <title>Genomic Encyclopedia of Type Strains, Phase IV (KMG-IV): sequencing the most valuable type-strain genomes for metagenomic binning, comparative biology and taxonomic classification.</title>
        <authorList>
            <person name="Goeker M."/>
        </authorList>
    </citation>
    <scope>NUCLEOTIDE SEQUENCE [LARGE SCALE GENOMIC DNA]</scope>
    <source>
        <strain evidence="12 13">DSM 19610</strain>
    </source>
</reference>
<dbReference type="PANTHER" id="PTHR33446:SF2">
    <property type="entry name" value="PROTEIN TONB"/>
    <property type="match status" value="1"/>
</dbReference>
<keyword evidence="3" id="KW-0813">Transport</keyword>
<dbReference type="InterPro" id="IPR006260">
    <property type="entry name" value="TonB/TolA_C"/>
</dbReference>
<evidence type="ECO:0000256" key="6">
    <source>
        <dbReference type="ARBA" id="ARBA00022692"/>
    </source>
</evidence>
<evidence type="ECO:0000259" key="11">
    <source>
        <dbReference type="PROSITE" id="PS52015"/>
    </source>
</evidence>
<evidence type="ECO:0000256" key="2">
    <source>
        <dbReference type="ARBA" id="ARBA00006555"/>
    </source>
</evidence>
<dbReference type="NCBIfam" id="TIGR01352">
    <property type="entry name" value="tonB_Cterm"/>
    <property type="match status" value="1"/>
</dbReference>
<evidence type="ECO:0000256" key="3">
    <source>
        <dbReference type="ARBA" id="ARBA00022448"/>
    </source>
</evidence>
<dbReference type="InterPro" id="IPR051045">
    <property type="entry name" value="TonB-dependent_transducer"/>
</dbReference>
<dbReference type="GO" id="GO:0098797">
    <property type="term" value="C:plasma membrane protein complex"/>
    <property type="evidence" value="ECO:0007669"/>
    <property type="project" value="TreeGrafter"/>
</dbReference>
<keyword evidence="13" id="KW-1185">Reference proteome</keyword>
<evidence type="ECO:0000256" key="10">
    <source>
        <dbReference type="SAM" id="MobiDB-lite"/>
    </source>
</evidence>
<evidence type="ECO:0000256" key="1">
    <source>
        <dbReference type="ARBA" id="ARBA00004383"/>
    </source>
</evidence>
<keyword evidence="6" id="KW-0812">Transmembrane</keyword>
<organism evidence="12 13">
    <name type="scientific">Thiogranum longum</name>
    <dbReference type="NCBI Taxonomy" id="1537524"/>
    <lineage>
        <taxon>Bacteria</taxon>
        <taxon>Pseudomonadati</taxon>
        <taxon>Pseudomonadota</taxon>
        <taxon>Gammaproteobacteria</taxon>
        <taxon>Chromatiales</taxon>
        <taxon>Ectothiorhodospiraceae</taxon>
        <taxon>Thiogranum</taxon>
    </lineage>
</organism>
<evidence type="ECO:0000313" key="13">
    <source>
        <dbReference type="Proteomes" id="UP000295707"/>
    </source>
</evidence>
<keyword evidence="9" id="KW-0472">Membrane</keyword>
<comment type="subcellular location">
    <subcellularLocation>
        <location evidence="1">Cell inner membrane</location>
        <topology evidence="1">Single-pass membrane protein</topology>
        <orientation evidence="1">Periplasmic side</orientation>
    </subcellularLocation>
</comment>
<evidence type="ECO:0000313" key="12">
    <source>
        <dbReference type="EMBL" id="TCK19274.1"/>
    </source>
</evidence>
<evidence type="ECO:0000256" key="7">
    <source>
        <dbReference type="ARBA" id="ARBA00022927"/>
    </source>
</evidence>
<gene>
    <name evidence="12" type="ORF">DFR30_2584</name>
</gene>
<keyword evidence="4" id="KW-1003">Cell membrane</keyword>
<dbReference type="Proteomes" id="UP000295707">
    <property type="component" value="Unassembled WGS sequence"/>
</dbReference>
<evidence type="ECO:0000256" key="5">
    <source>
        <dbReference type="ARBA" id="ARBA00022519"/>
    </source>
</evidence>
<name>A0A4R1HBD1_9GAMM</name>
<dbReference type="SUPFAM" id="SSF74653">
    <property type="entry name" value="TolA/TonB C-terminal domain"/>
    <property type="match status" value="1"/>
</dbReference>
<comment type="caution">
    <text evidence="12">The sequence shown here is derived from an EMBL/GenBank/DDBJ whole genome shotgun (WGS) entry which is preliminary data.</text>
</comment>
<dbReference type="PANTHER" id="PTHR33446">
    <property type="entry name" value="PROTEIN TONB-RELATED"/>
    <property type="match status" value="1"/>
</dbReference>
<dbReference type="Gene3D" id="3.30.1150.10">
    <property type="match status" value="1"/>
</dbReference>
<comment type="similarity">
    <text evidence="2">Belongs to the TonB family.</text>
</comment>
<dbReference type="EMBL" id="SMFX01000001">
    <property type="protein sequence ID" value="TCK19274.1"/>
    <property type="molecule type" value="Genomic_DNA"/>
</dbReference>
<accession>A0A4R1HBD1</accession>
<dbReference type="GO" id="GO:0015031">
    <property type="term" value="P:protein transport"/>
    <property type="evidence" value="ECO:0007669"/>
    <property type="project" value="UniProtKB-KW"/>
</dbReference>
<keyword evidence="7" id="KW-0653">Protein transport</keyword>
<feature type="region of interest" description="Disordered" evidence="10">
    <location>
        <begin position="101"/>
        <end position="141"/>
    </location>
</feature>
<dbReference type="PROSITE" id="PS52015">
    <property type="entry name" value="TONB_CTD"/>
    <property type="match status" value="1"/>
</dbReference>
<evidence type="ECO:0000256" key="4">
    <source>
        <dbReference type="ARBA" id="ARBA00022475"/>
    </source>
</evidence>
<dbReference type="Pfam" id="PF03544">
    <property type="entry name" value="TonB_C"/>
    <property type="match status" value="1"/>
</dbReference>
<proteinExistence type="inferred from homology"/>
<keyword evidence="8" id="KW-1133">Transmembrane helix</keyword>
<dbReference type="GO" id="GO:0055085">
    <property type="term" value="P:transmembrane transport"/>
    <property type="evidence" value="ECO:0007669"/>
    <property type="project" value="InterPro"/>
</dbReference>
<dbReference type="OrthoDB" id="9792439at2"/>
<feature type="domain" description="TonB C-terminal" evidence="11">
    <location>
        <begin position="148"/>
        <end position="241"/>
    </location>
</feature>
<dbReference type="RefSeq" id="WP_132973796.1">
    <property type="nucleotide sequence ID" value="NZ_SMFX01000001.1"/>
</dbReference>
<dbReference type="InterPro" id="IPR037682">
    <property type="entry name" value="TonB_C"/>
</dbReference>
<dbReference type="AlphaFoldDB" id="A0A4R1HBD1"/>